<dbReference type="EMBL" id="JALLAZ020000032">
    <property type="protein sequence ID" value="KAL3805426.1"/>
    <property type="molecule type" value="Genomic_DNA"/>
</dbReference>
<evidence type="ECO:0000313" key="1">
    <source>
        <dbReference type="EMBL" id="KAL3805426.1"/>
    </source>
</evidence>
<gene>
    <name evidence="1" type="ORF">ACHAW5_009432</name>
</gene>
<sequence>MCLKIFRNPELIPLMKNPGLDLFVDATFSCAPHSFYQCLIIMIYDHSTSSYVPILYMLISSLSWKMDVHTYCSDFEATLTKKLDIAFKGYGRFHVGRFFHLKQCWRKYLLKQCEFSKEIAKEAMLPGNLDLLCVIPCKEVGTKGMRFLCKKLEKGKQTLTKKERDGFDKFWKYFVKQWLPIVEKWNICAKDGDYYDMVNRTNNGLESYNRRVNQLFPSRPTLIAFVQVIEKESRHQAQLLSNIRTGKVAEPSRKHVQTIPTIPAEYDAFI</sequence>
<reference evidence="1 2" key="1">
    <citation type="submission" date="2024-10" db="EMBL/GenBank/DDBJ databases">
        <title>Updated reference genomes for cyclostephanoid diatoms.</title>
        <authorList>
            <person name="Roberts W.R."/>
            <person name="Alverson A.J."/>
        </authorList>
    </citation>
    <scope>NUCLEOTIDE SEQUENCE [LARGE SCALE GENOMIC DNA]</scope>
    <source>
        <strain evidence="1 2">AJA276-08</strain>
    </source>
</reference>
<proteinExistence type="predicted"/>
<accession>A0ABD3R0C8</accession>
<comment type="caution">
    <text evidence="1">The sequence shown here is derived from an EMBL/GenBank/DDBJ whole genome shotgun (WGS) entry which is preliminary data.</text>
</comment>
<protein>
    <recommendedName>
        <fullName evidence="3">MULE transposase domain-containing protein</fullName>
    </recommendedName>
</protein>
<dbReference type="Proteomes" id="UP001530315">
    <property type="component" value="Unassembled WGS sequence"/>
</dbReference>
<organism evidence="1 2">
    <name type="scientific">Stephanodiscus triporus</name>
    <dbReference type="NCBI Taxonomy" id="2934178"/>
    <lineage>
        <taxon>Eukaryota</taxon>
        <taxon>Sar</taxon>
        <taxon>Stramenopiles</taxon>
        <taxon>Ochrophyta</taxon>
        <taxon>Bacillariophyta</taxon>
        <taxon>Coscinodiscophyceae</taxon>
        <taxon>Thalassiosirophycidae</taxon>
        <taxon>Stephanodiscales</taxon>
        <taxon>Stephanodiscaceae</taxon>
        <taxon>Stephanodiscus</taxon>
    </lineage>
</organism>
<evidence type="ECO:0008006" key="3">
    <source>
        <dbReference type="Google" id="ProtNLM"/>
    </source>
</evidence>
<keyword evidence="2" id="KW-1185">Reference proteome</keyword>
<name>A0ABD3R0C8_9STRA</name>
<evidence type="ECO:0000313" key="2">
    <source>
        <dbReference type="Proteomes" id="UP001530315"/>
    </source>
</evidence>
<dbReference type="AlphaFoldDB" id="A0ABD3R0C8"/>